<dbReference type="EMBL" id="UOEI01000687">
    <property type="protein sequence ID" value="VAW09156.1"/>
    <property type="molecule type" value="Genomic_DNA"/>
</dbReference>
<reference evidence="1" key="1">
    <citation type="submission" date="2018-06" db="EMBL/GenBank/DDBJ databases">
        <authorList>
            <person name="Zhirakovskaya E."/>
        </authorList>
    </citation>
    <scope>NUCLEOTIDE SEQUENCE</scope>
</reference>
<organism evidence="1">
    <name type="scientific">hydrothermal vent metagenome</name>
    <dbReference type="NCBI Taxonomy" id="652676"/>
    <lineage>
        <taxon>unclassified sequences</taxon>
        <taxon>metagenomes</taxon>
        <taxon>ecological metagenomes</taxon>
    </lineage>
</organism>
<name>A0A3B0TQ00_9ZZZZ</name>
<proteinExistence type="predicted"/>
<accession>A0A3B0TQ00</accession>
<sequence>METTVTPVPVRRGPIRRHDARVRRFSRDFTLLERLDGLAVDDTAASVLIEDVCWASGVEAPVLKFHARRSMYTGATERPRAAWVALHGEREVLGHERSTGRSVPLFGAIRLGRISTLMTVAHEVGHHLVFALDPPKTPAHGKVWIAHFDDVSATIAAAISP</sequence>
<dbReference type="AlphaFoldDB" id="A0A3B0TQ00"/>
<protein>
    <submittedName>
        <fullName evidence="1">Uncharacterized protein</fullName>
    </submittedName>
</protein>
<gene>
    <name evidence="1" type="ORF">MNBD_ACTINO01-1629</name>
</gene>
<evidence type="ECO:0000313" key="1">
    <source>
        <dbReference type="EMBL" id="VAW09156.1"/>
    </source>
</evidence>